<sequence length="244" mass="25460">MARLAQLFTVLLLAFVAAVLASPRVYIRDAGSIAARSASGEEPLTNGARLARGLAPLPPRALYSPTRVRRTSTSPVPGQPLTGHIALYSGTSVAGYVRADNNIVVGSANAATTFTYTPGNPVAFEWTTNNGARRYWGAATTSAGTRLGQGRSDYLSTHSVSLKVPAGAAPIYFATDGVYAETTIFYVDAATLAIAPQWVNADGGQPATRPVLWSSQLYYTGDVAAFAAARSGNPASVSMVFVPT</sequence>
<evidence type="ECO:0000313" key="2">
    <source>
        <dbReference type="EMBL" id="EPQ61306.1"/>
    </source>
</evidence>
<dbReference type="OrthoDB" id="4584900at2759"/>
<feature type="signal peptide" evidence="1">
    <location>
        <begin position="1"/>
        <end position="21"/>
    </location>
</feature>
<keyword evidence="3" id="KW-1185">Reference proteome</keyword>
<evidence type="ECO:0000256" key="1">
    <source>
        <dbReference type="SAM" id="SignalP"/>
    </source>
</evidence>
<feature type="chain" id="PRO_5004544499" description="Concanavalin A-like lectin/glucanase" evidence="1">
    <location>
        <begin position="22"/>
        <end position="244"/>
    </location>
</feature>
<name>S7QP03_GLOTA</name>
<dbReference type="GeneID" id="19300540"/>
<keyword evidence="1" id="KW-0732">Signal</keyword>
<dbReference type="OMA" id="VHWVNPD"/>
<evidence type="ECO:0008006" key="4">
    <source>
        <dbReference type="Google" id="ProtNLM"/>
    </source>
</evidence>
<proteinExistence type="predicted"/>
<dbReference type="KEGG" id="gtr:GLOTRDRAFT_119176"/>
<evidence type="ECO:0000313" key="3">
    <source>
        <dbReference type="Proteomes" id="UP000030669"/>
    </source>
</evidence>
<gene>
    <name evidence="2" type="ORF">GLOTRDRAFT_119176</name>
</gene>
<dbReference type="Proteomes" id="UP000030669">
    <property type="component" value="Unassembled WGS sequence"/>
</dbReference>
<protein>
    <recommendedName>
        <fullName evidence="4">Concanavalin A-like lectin/glucanase</fullName>
    </recommendedName>
</protein>
<dbReference type="EMBL" id="KB469296">
    <property type="protein sequence ID" value="EPQ61306.1"/>
    <property type="molecule type" value="Genomic_DNA"/>
</dbReference>
<dbReference type="RefSeq" id="XP_007861503.1">
    <property type="nucleotide sequence ID" value="XM_007863312.1"/>
</dbReference>
<dbReference type="HOGENOM" id="CLU_066064_1_0_1"/>
<accession>S7QP03</accession>
<reference evidence="2 3" key="1">
    <citation type="journal article" date="2012" name="Science">
        <title>The Paleozoic origin of enzymatic lignin decomposition reconstructed from 31 fungal genomes.</title>
        <authorList>
            <person name="Floudas D."/>
            <person name="Binder M."/>
            <person name="Riley R."/>
            <person name="Barry K."/>
            <person name="Blanchette R.A."/>
            <person name="Henrissat B."/>
            <person name="Martinez A.T."/>
            <person name="Otillar R."/>
            <person name="Spatafora J.W."/>
            <person name="Yadav J.S."/>
            <person name="Aerts A."/>
            <person name="Benoit I."/>
            <person name="Boyd A."/>
            <person name="Carlson A."/>
            <person name="Copeland A."/>
            <person name="Coutinho P.M."/>
            <person name="de Vries R.P."/>
            <person name="Ferreira P."/>
            <person name="Findley K."/>
            <person name="Foster B."/>
            <person name="Gaskell J."/>
            <person name="Glotzer D."/>
            <person name="Gorecki P."/>
            <person name="Heitman J."/>
            <person name="Hesse C."/>
            <person name="Hori C."/>
            <person name="Igarashi K."/>
            <person name="Jurgens J.A."/>
            <person name="Kallen N."/>
            <person name="Kersten P."/>
            <person name="Kohler A."/>
            <person name="Kuees U."/>
            <person name="Kumar T.K.A."/>
            <person name="Kuo A."/>
            <person name="LaButti K."/>
            <person name="Larrondo L.F."/>
            <person name="Lindquist E."/>
            <person name="Ling A."/>
            <person name="Lombard V."/>
            <person name="Lucas S."/>
            <person name="Lundell T."/>
            <person name="Martin R."/>
            <person name="McLaughlin D.J."/>
            <person name="Morgenstern I."/>
            <person name="Morin E."/>
            <person name="Murat C."/>
            <person name="Nagy L.G."/>
            <person name="Nolan M."/>
            <person name="Ohm R.A."/>
            <person name="Patyshakuliyeva A."/>
            <person name="Rokas A."/>
            <person name="Ruiz-Duenas F.J."/>
            <person name="Sabat G."/>
            <person name="Salamov A."/>
            <person name="Samejima M."/>
            <person name="Schmutz J."/>
            <person name="Slot J.C."/>
            <person name="St John F."/>
            <person name="Stenlid J."/>
            <person name="Sun H."/>
            <person name="Sun S."/>
            <person name="Syed K."/>
            <person name="Tsang A."/>
            <person name="Wiebenga A."/>
            <person name="Young D."/>
            <person name="Pisabarro A."/>
            <person name="Eastwood D.C."/>
            <person name="Martin F."/>
            <person name="Cullen D."/>
            <person name="Grigoriev I.V."/>
            <person name="Hibbett D.S."/>
        </authorList>
    </citation>
    <scope>NUCLEOTIDE SEQUENCE [LARGE SCALE GENOMIC DNA]</scope>
    <source>
        <strain evidence="2 3">ATCC 11539</strain>
    </source>
</reference>
<organism evidence="2 3">
    <name type="scientific">Gloeophyllum trabeum (strain ATCC 11539 / FP-39264 / Madison 617)</name>
    <name type="common">Brown rot fungus</name>
    <dbReference type="NCBI Taxonomy" id="670483"/>
    <lineage>
        <taxon>Eukaryota</taxon>
        <taxon>Fungi</taxon>
        <taxon>Dikarya</taxon>
        <taxon>Basidiomycota</taxon>
        <taxon>Agaricomycotina</taxon>
        <taxon>Agaricomycetes</taxon>
        <taxon>Gloeophyllales</taxon>
        <taxon>Gloeophyllaceae</taxon>
        <taxon>Gloeophyllum</taxon>
    </lineage>
</organism>
<dbReference type="AlphaFoldDB" id="S7QP03"/>